<sequence length="134" mass="15762">MPYLESEKQQETISGESLVEVERVSIPLPVSPSEVESDNQQDQQVVENERDENVIEDHPIDHNPLADYQLARDRERRPRMEPQRMFDYTIAYASYQELVDRQPNTFEEAMRSEKSKEWVSAMREEMSSLAKNQT</sequence>
<evidence type="ECO:0000256" key="1">
    <source>
        <dbReference type="SAM" id="MobiDB-lite"/>
    </source>
</evidence>
<keyword evidence="3" id="KW-1185">Reference proteome</keyword>
<evidence type="ECO:0000313" key="2">
    <source>
        <dbReference type="EMBL" id="KAL2475444.1"/>
    </source>
</evidence>
<accession>A0ABD1QGU3</accession>
<dbReference type="AlphaFoldDB" id="A0ABD1QGU3"/>
<gene>
    <name evidence="2" type="ORF">Adt_36180</name>
</gene>
<dbReference type="Proteomes" id="UP001604336">
    <property type="component" value="Unassembled WGS sequence"/>
</dbReference>
<comment type="caution">
    <text evidence="2">The sequence shown here is derived from an EMBL/GenBank/DDBJ whole genome shotgun (WGS) entry which is preliminary data.</text>
</comment>
<evidence type="ECO:0000313" key="3">
    <source>
        <dbReference type="Proteomes" id="UP001604336"/>
    </source>
</evidence>
<name>A0ABD1QGU3_9LAMI</name>
<protein>
    <submittedName>
        <fullName evidence="2">Retrotransposon protein</fullName>
    </submittedName>
</protein>
<reference evidence="3" key="1">
    <citation type="submission" date="2024-07" db="EMBL/GenBank/DDBJ databases">
        <title>Two chromosome-level genome assemblies of Korean endemic species Abeliophyllum distichum and Forsythia ovata (Oleaceae).</title>
        <authorList>
            <person name="Jang H."/>
        </authorList>
    </citation>
    <scope>NUCLEOTIDE SEQUENCE [LARGE SCALE GENOMIC DNA]</scope>
</reference>
<organism evidence="2 3">
    <name type="scientific">Abeliophyllum distichum</name>
    <dbReference type="NCBI Taxonomy" id="126358"/>
    <lineage>
        <taxon>Eukaryota</taxon>
        <taxon>Viridiplantae</taxon>
        <taxon>Streptophyta</taxon>
        <taxon>Embryophyta</taxon>
        <taxon>Tracheophyta</taxon>
        <taxon>Spermatophyta</taxon>
        <taxon>Magnoliopsida</taxon>
        <taxon>eudicotyledons</taxon>
        <taxon>Gunneridae</taxon>
        <taxon>Pentapetalae</taxon>
        <taxon>asterids</taxon>
        <taxon>lamiids</taxon>
        <taxon>Lamiales</taxon>
        <taxon>Oleaceae</taxon>
        <taxon>Forsythieae</taxon>
        <taxon>Abeliophyllum</taxon>
    </lineage>
</organism>
<feature type="compositionally biased region" description="Basic and acidic residues" evidence="1">
    <location>
        <begin position="47"/>
        <end position="61"/>
    </location>
</feature>
<feature type="compositionally biased region" description="Basic and acidic residues" evidence="1">
    <location>
        <begin position="70"/>
        <end position="82"/>
    </location>
</feature>
<feature type="compositionally biased region" description="Basic and acidic residues" evidence="1">
    <location>
        <begin position="1"/>
        <end position="10"/>
    </location>
</feature>
<proteinExistence type="predicted"/>
<feature type="region of interest" description="Disordered" evidence="1">
    <location>
        <begin position="1"/>
        <end position="82"/>
    </location>
</feature>
<dbReference type="EMBL" id="JBFOLK010000011">
    <property type="protein sequence ID" value="KAL2475444.1"/>
    <property type="molecule type" value="Genomic_DNA"/>
</dbReference>